<dbReference type="GO" id="GO:0004149">
    <property type="term" value="F:dihydrolipoyllysine-residue succinyltransferase activity"/>
    <property type="evidence" value="ECO:0007669"/>
    <property type="project" value="UniProtKB-EC"/>
</dbReference>
<accession>A0A8J2WYZ0</accession>
<dbReference type="EC" id="2.3.1.61" evidence="4"/>
<comment type="pathway">
    <text evidence="2">Amino-acid degradation; L-lysine degradation via saccharopine pathway; glutaryl-CoA from L-lysine: step 6/6.</text>
</comment>
<name>A0A8J2WYZ0_9STRA</name>
<dbReference type="PANTHER" id="PTHR43416">
    <property type="entry name" value="DIHYDROLIPOYLLYSINE-RESIDUE SUCCINYLTRANSFERASE COMPONENT OF 2-OXOGLUTARATE DEHYDROGENASE COMPLEX, MITOCHONDRIAL-RELATED"/>
    <property type="match status" value="1"/>
</dbReference>
<dbReference type="AlphaFoldDB" id="A0A8J2WYZ0"/>
<sequence length="419" mass="44073">MLLRAVVQRARGASLRAARPVAVSNASRQFSLALTQKPQQPALGRFARLLSVEDVPVPSMGDSITEGTVVEWTAQVGDGVAVDDVVVVIETDKVSVEVRTPVGGAITEHLAEVDAVVEVGQPLFKVDTAAEGAAKAAPAPAPVAAAPEEATPAPAAPAPAPTPAPAPAPTPAAPAPAPPAAGEASRAETRVKMNRMRLRIAERLKEAQNTAACLTTFQECDMGALMELRKTHKDEFEQVHGVKLGFMSAFVKASTAALLETPAVNAYIDDAAKEIVYRDYCDVSVAVASPAGLVVPVLRNTEQMSFADVEKSIQAYAMKARDGSLSLEEMSGGTFTISNGGVFGSLMGTPILNPPQSAILGMHATKMRAVVKDGEVQARPMMYLALTYDHRMIDGREAVTFLKSVATKIEDPGRFLLGL</sequence>
<dbReference type="FunFam" id="3.30.559.10:FF:000007">
    <property type="entry name" value="Dihydrolipoamide acetyltransferase component of pyruvate dehydrogenase complex"/>
    <property type="match status" value="1"/>
</dbReference>
<evidence type="ECO:0000256" key="11">
    <source>
        <dbReference type="SAM" id="MobiDB-lite"/>
    </source>
</evidence>
<dbReference type="GO" id="GO:0045252">
    <property type="term" value="C:oxoglutarate dehydrogenase complex"/>
    <property type="evidence" value="ECO:0007669"/>
    <property type="project" value="InterPro"/>
</dbReference>
<evidence type="ECO:0000256" key="1">
    <source>
        <dbReference type="ARBA" id="ARBA00001938"/>
    </source>
</evidence>
<organism evidence="13 14">
    <name type="scientific">Pelagomonas calceolata</name>
    <dbReference type="NCBI Taxonomy" id="35677"/>
    <lineage>
        <taxon>Eukaryota</taxon>
        <taxon>Sar</taxon>
        <taxon>Stramenopiles</taxon>
        <taxon>Ochrophyta</taxon>
        <taxon>Pelagophyceae</taxon>
        <taxon>Pelagomonadales</taxon>
        <taxon>Pelagomonadaceae</taxon>
        <taxon>Pelagomonas</taxon>
    </lineage>
</organism>
<evidence type="ECO:0000256" key="6">
    <source>
        <dbReference type="ARBA" id="ARBA00022679"/>
    </source>
</evidence>
<dbReference type="InterPro" id="IPR006255">
    <property type="entry name" value="SucB"/>
</dbReference>
<keyword evidence="8" id="KW-0809">Transit peptide</keyword>
<comment type="caution">
    <text evidence="13">The sequence shown here is derived from an EMBL/GenBank/DDBJ whole genome shotgun (WGS) entry which is preliminary data.</text>
</comment>
<evidence type="ECO:0000256" key="4">
    <source>
        <dbReference type="ARBA" id="ARBA00012945"/>
    </source>
</evidence>
<evidence type="ECO:0000256" key="3">
    <source>
        <dbReference type="ARBA" id="ARBA00007317"/>
    </source>
</evidence>
<dbReference type="GO" id="GO:0006099">
    <property type="term" value="P:tricarboxylic acid cycle"/>
    <property type="evidence" value="ECO:0007669"/>
    <property type="project" value="UniProtKB-KW"/>
</dbReference>
<dbReference type="PROSITE" id="PS50968">
    <property type="entry name" value="BIOTINYL_LIPOYL"/>
    <property type="match status" value="1"/>
</dbReference>
<comment type="similarity">
    <text evidence="3">Belongs to the 2-oxoacid dehydrogenase family.</text>
</comment>
<dbReference type="InterPro" id="IPR001078">
    <property type="entry name" value="2-oxoacid_DH_actylTfrase"/>
</dbReference>
<dbReference type="SUPFAM" id="SSF52777">
    <property type="entry name" value="CoA-dependent acyltransferases"/>
    <property type="match status" value="1"/>
</dbReference>
<dbReference type="InterPro" id="IPR050537">
    <property type="entry name" value="2-oxoacid_dehydrogenase"/>
</dbReference>
<dbReference type="NCBIfam" id="TIGR01347">
    <property type="entry name" value="sucB"/>
    <property type="match status" value="1"/>
</dbReference>
<dbReference type="InterPro" id="IPR003016">
    <property type="entry name" value="2-oxoA_DH_lipoyl-BS"/>
</dbReference>
<comment type="cofactor">
    <cofactor evidence="1">
        <name>(R)-lipoate</name>
        <dbReference type="ChEBI" id="CHEBI:83088"/>
    </cofactor>
</comment>
<dbReference type="GO" id="GO:0033512">
    <property type="term" value="P:L-lysine catabolic process to acetyl-CoA via saccharopine"/>
    <property type="evidence" value="ECO:0007669"/>
    <property type="project" value="UniProtKB-UniPathway"/>
</dbReference>
<gene>
    <name evidence="13" type="ORF">PECAL_2P03920</name>
</gene>
<dbReference type="SUPFAM" id="SSF51230">
    <property type="entry name" value="Single hybrid motif"/>
    <property type="match status" value="1"/>
</dbReference>
<keyword evidence="7" id="KW-0450">Lipoyl</keyword>
<evidence type="ECO:0000256" key="9">
    <source>
        <dbReference type="ARBA" id="ARBA00023315"/>
    </source>
</evidence>
<keyword evidence="9" id="KW-0012">Acyltransferase</keyword>
<dbReference type="InterPro" id="IPR000089">
    <property type="entry name" value="Biotin_lipoyl"/>
</dbReference>
<keyword evidence="14" id="KW-1185">Reference proteome</keyword>
<evidence type="ECO:0000256" key="10">
    <source>
        <dbReference type="ARBA" id="ARBA00032406"/>
    </source>
</evidence>
<dbReference type="UniPathway" id="UPA00868">
    <property type="reaction ID" value="UER00840"/>
</dbReference>
<keyword evidence="6" id="KW-0808">Transferase</keyword>
<dbReference type="Gene3D" id="3.30.559.10">
    <property type="entry name" value="Chloramphenicol acetyltransferase-like domain"/>
    <property type="match status" value="1"/>
</dbReference>
<feature type="region of interest" description="Disordered" evidence="11">
    <location>
        <begin position="140"/>
        <end position="189"/>
    </location>
</feature>
<dbReference type="InterPro" id="IPR011053">
    <property type="entry name" value="Single_hybrid_motif"/>
</dbReference>
<evidence type="ECO:0000256" key="5">
    <source>
        <dbReference type="ARBA" id="ARBA00022532"/>
    </source>
</evidence>
<dbReference type="PROSITE" id="PS00189">
    <property type="entry name" value="LIPOYL"/>
    <property type="match status" value="1"/>
</dbReference>
<evidence type="ECO:0000256" key="2">
    <source>
        <dbReference type="ARBA" id="ARBA00005145"/>
    </source>
</evidence>
<dbReference type="EMBL" id="CAKKNE010000002">
    <property type="protein sequence ID" value="CAH0367376.1"/>
    <property type="molecule type" value="Genomic_DNA"/>
</dbReference>
<dbReference type="InterPro" id="IPR023213">
    <property type="entry name" value="CAT-like_dom_sf"/>
</dbReference>
<evidence type="ECO:0000256" key="8">
    <source>
        <dbReference type="ARBA" id="ARBA00022946"/>
    </source>
</evidence>
<evidence type="ECO:0000256" key="7">
    <source>
        <dbReference type="ARBA" id="ARBA00022823"/>
    </source>
</evidence>
<protein>
    <recommendedName>
        <fullName evidence="4">dihydrolipoyllysine-residue succinyltransferase</fullName>
        <ecNumber evidence="4">2.3.1.61</ecNumber>
    </recommendedName>
    <alternativeName>
        <fullName evidence="10">2-oxoglutarate dehydrogenase complex component E2</fullName>
    </alternativeName>
</protein>
<dbReference type="Pfam" id="PF00198">
    <property type="entry name" value="2-oxoacid_dh"/>
    <property type="match status" value="1"/>
</dbReference>
<evidence type="ECO:0000313" key="14">
    <source>
        <dbReference type="Proteomes" id="UP000789595"/>
    </source>
</evidence>
<dbReference type="PANTHER" id="PTHR43416:SF5">
    <property type="entry name" value="DIHYDROLIPOYLLYSINE-RESIDUE SUCCINYLTRANSFERASE COMPONENT OF 2-OXOGLUTARATE DEHYDROGENASE COMPLEX, MITOCHONDRIAL"/>
    <property type="match status" value="1"/>
</dbReference>
<evidence type="ECO:0000259" key="12">
    <source>
        <dbReference type="PROSITE" id="PS50968"/>
    </source>
</evidence>
<feature type="compositionally biased region" description="Pro residues" evidence="11">
    <location>
        <begin position="154"/>
        <end position="179"/>
    </location>
</feature>
<keyword evidence="5" id="KW-0816">Tricarboxylic acid cycle</keyword>
<dbReference type="Proteomes" id="UP000789595">
    <property type="component" value="Unassembled WGS sequence"/>
</dbReference>
<proteinExistence type="inferred from homology"/>
<dbReference type="Gene3D" id="2.40.50.100">
    <property type="match status" value="1"/>
</dbReference>
<evidence type="ECO:0000313" key="13">
    <source>
        <dbReference type="EMBL" id="CAH0367376.1"/>
    </source>
</evidence>
<feature type="compositionally biased region" description="Low complexity" evidence="11">
    <location>
        <begin position="140"/>
        <end position="153"/>
    </location>
</feature>
<reference evidence="13" key="1">
    <citation type="submission" date="2021-11" db="EMBL/GenBank/DDBJ databases">
        <authorList>
            <consortium name="Genoscope - CEA"/>
            <person name="William W."/>
        </authorList>
    </citation>
    <scope>NUCLEOTIDE SEQUENCE</scope>
</reference>
<feature type="domain" description="Lipoyl-binding" evidence="12">
    <location>
        <begin position="52"/>
        <end position="127"/>
    </location>
</feature>
<dbReference type="OrthoDB" id="5391403at2759"/>
<dbReference type="GO" id="GO:0005739">
    <property type="term" value="C:mitochondrion"/>
    <property type="evidence" value="ECO:0007669"/>
    <property type="project" value="TreeGrafter"/>
</dbReference>
<dbReference type="Pfam" id="PF00364">
    <property type="entry name" value="Biotin_lipoyl"/>
    <property type="match status" value="1"/>
</dbReference>
<dbReference type="CDD" id="cd06849">
    <property type="entry name" value="lipoyl_domain"/>
    <property type="match status" value="1"/>
</dbReference>